<organism evidence="1 2">
    <name type="scientific">Triangularia setosa</name>
    <dbReference type="NCBI Taxonomy" id="2587417"/>
    <lineage>
        <taxon>Eukaryota</taxon>
        <taxon>Fungi</taxon>
        <taxon>Dikarya</taxon>
        <taxon>Ascomycota</taxon>
        <taxon>Pezizomycotina</taxon>
        <taxon>Sordariomycetes</taxon>
        <taxon>Sordariomycetidae</taxon>
        <taxon>Sordariales</taxon>
        <taxon>Podosporaceae</taxon>
        <taxon>Triangularia</taxon>
    </lineage>
</organism>
<keyword evidence="2" id="KW-1185">Reference proteome</keyword>
<dbReference type="AlphaFoldDB" id="A0AAN6W093"/>
<evidence type="ECO:0008006" key="3">
    <source>
        <dbReference type="Google" id="ProtNLM"/>
    </source>
</evidence>
<dbReference type="EMBL" id="MU866371">
    <property type="protein sequence ID" value="KAK4173074.1"/>
    <property type="molecule type" value="Genomic_DNA"/>
</dbReference>
<reference evidence="1" key="2">
    <citation type="submission" date="2023-05" db="EMBL/GenBank/DDBJ databases">
        <authorList>
            <consortium name="Lawrence Berkeley National Laboratory"/>
            <person name="Steindorff A."/>
            <person name="Hensen N."/>
            <person name="Bonometti L."/>
            <person name="Westerberg I."/>
            <person name="Brannstrom I.O."/>
            <person name="Guillou S."/>
            <person name="Cros-Aarteil S."/>
            <person name="Calhoun S."/>
            <person name="Haridas S."/>
            <person name="Kuo A."/>
            <person name="Mondo S."/>
            <person name="Pangilinan J."/>
            <person name="Riley R."/>
            <person name="Labutti K."/>
            <person name="Andreopoulos B."/>
            <person name="Lipzen A."/>
            <person name="Chen C."/>
            <person name="Yanf M."/>
            <person name="Daum C."/>
            <person name="Ng V."/>
            <person name="Clum A."/>
            <person name="Ohm R."/>
            <person name="Martin F."/>
            <person name="Silar P."/>
            <person name="Natvig D."/>
            <person name="Lalanne C."/>
            <person name="Gautier V."/>
            <person name="Ament-Velasquez S.L."/>
            <person name="Kruys A."/>
            <person name="Hutchinson M.I."/>
            <person name="Powell A.J."/>
            <person name="Barry K."/>
            <person name="Miller A.N."/>
            <person name="Grigoriev I.V."/>
            <person name="Debuchy R."/>
            <person name="Gladieux P."/>
            <person name="Thoren M.H."/>
            <person name="Johannesson H."/>
        </authorList>
    </citation>
    <scope>NUCLEOTIDE SEQUENCE</scope>
    <source>
        <strain evidence="1">CBS 892.96</strain>
    </source>
</reference>
<gene>
    <name evidence="1" type="ORF">QBC36DRAFT_349065</name>
</gene>
<proteinExistence type="predicted"/>
<dbReference type="Proteomes" id="UP001302321">
    <property type="component" value="Unassembled WGS sequence"/>
</dbReference>
<comment type="caution">
    <text evidence="1">The sequence shown here is derived from an EMBL/GenBank/DDBJ whole genome shotgun (WGS) entry which is preliminary data.</text>
</comment>
<name>A0AAN6W093_9PEZI</name>
<sequence>MLGNAHFDRVNLPPPPPPPKVDCPFCRRIATVRRKEIRKALMPWRRLCCILLAPICFCGLVRCWDQVDFFYTGCHSKGSGLVVYGPGGQSQRYYSSTVA</sequence>
<evidence type="ECO:0000313" key="2">
    <source>
        <dbReference type="Proteomes" id="UP001302321"/>
    </source>
</evidence>
<protein>
    <recommendedName>
        <fullName evidence="3">LITAF domain-containing protein</fullName>
    </recommendedName>
</protein>
<reference evidence="1" key="1">
    <citation type="journal article" date="2023" name="Mol. Phylogenet. Evol.">
        <title>Genome-scale phylogeny and comparative genomics of the fungal order Sordariales.</title>
        <authorList>
            <person name="Hensen N."/>
            <person name="Bonometti L."/>
            <person name="Westerberg I."/>
            <person name="Brannstrom I.O."/>
            <person name="Guillou S."/>
            <person name="Cros-Aarteil S."/>
            <person name="Calhoun S."/>
            <person name="Haridas S."/>
            <person name="Kuo A."/>
            <person name="Mondo S."/>
            <person name="Pangilinan J."/>
            <person name="Riley R."/>
            <person name="LaButti K."/>
            <person name="Andreopoulos B."/>
            <person name="Lipzen A."/>
            <person name="Chen C."/>
            <person name="Yan M."/>
            <person name="Daum C."/>
            <person name="Ng V."/>
            <person name="Clum A."/>
            <person name="Steindorff A."/>
            <person name="Ohm R.A."/>
            <person name="Martin F."/>
            <person name="Silar P."/>
            <person name="Natvig D.O."/>
            <person name="Lalanne C."/>
            <person name="Gautier V."/>
            <person name="Ament-Velasquez S.L."/>
            <person name="Kruys A."/>
            <person name="Hutchinson M.I."/>
            <person name="Powell A.J."/>
            <person name="Barry K."/>
            <person name="Miller A.N."/>
            <person name="Grigoriev I.V."/>
            <person name="Debuchy R."/>
            <person name="Gladieux P."/>
            <person name="Hiltunen Thoren M."/>
            <person name="Johannesson H."/>
        </authorList>
    </citation>
    <scope>NUCLEOTIDE SEQUENCE</scope>
    <source>
        <strain evidence="1">CBS 892.96</strain>
    </source>
</reference>
<evidence type="ECO:0000313" key="1">
    <source>
        <dbReference type="EMBL" id="KAK4173074.1"/>
    </source>
</evidence>
<accession>A0AAN6W093</accession>